<dbReference type="EMBL" id="JBHUIJ010000012">
    <property type="protein sequence ID" value="MFD2237744.1"/>
    <property type="molecule type" value="Genomic_DNA"/>
</dbReference>
<name>A0ABW5CKC6_9HYPH</name>
<keyword evidence="3" id="KW-1185">Reference proteome</keyword>
<feature type="domain" description="VOC" evidence="1">
    <location>
        <begin position="1"/>
        <end position="56"/>
    </location>
</feature>
<organism evidence="2 3">
    <name type="scientific">Aureimonas populi</name>
    <dbReference type="NCBI Taxonomy" id="1701758"/>
    <lineage>
        <taxon>Bacteria</taxon>
        <taxon>Pseudomonadati</taxon>
        <taxon>Pseudomonadota</taxon>
        <taxon>Alphaproteobacteria</taxon>
        <taxon>Hyphomicrobiales</taxon>
        <taxon>Aurantimonadaceae</taxon>
        <taxon>Aureimonas</taxon>
    </lineage>
</organism>
<proteinExistence type="predicted"/>
<dbReference type="InterPro" id="IPR029068">
    <property type="entry name" value="Glyas_Bleomycin-R_OHBP_Dase"/>
</dbReference>
<dbReference type="PANTHER" id="PTHR36503:SF1">
    <property type="entry name" value="BLR2520 PROTEIN"/>
    <property type="match status" value="1"/>
</dbReference>
<dbReference type="RefSeq" id="WP_245195502.1">
    <property type="nucleotide sequence ID" value="NZ_CP072611.1"/>
</dbReference>
<dbReference type="Proteomes" id="UP001597371">
    <property type="component" value="Unassembled WGS sequence"/>
</dbReference>
<dbReference type="Gene3D" id="3.10.180.10">
    <property type="entry name" value="2,3-Dihydroxybiphenyl 1,2-Dioxygenase, domain 1"/>
    <property type="match status" value="1"/>
</dbReference>
<comment type="caution">
    <text evidence="2">The sequence shown here is derived from an EMBL/GenBank/DDBJ whole genome shotgun (WGS) entry which is preliminary data.</text>
</comment>
<sequence>MTLAYNTRSREEADLLMGEAKAAGAAVLRAPHEAPWGGYVGYFADPDGHPWEVTYAPTLVPQADGSIVLP</sequence>
<dbReference type="InterPro" id="IPR037523">
    <property type="entry name" value="VOC_core"/>
</dbReference>
<evidence type="ECO:0000313" key="3">
    <source>
        <dbReference type="Proteomes" id="UP001597371"/>
    </source>
</evidence>
<protein>
    <submittedName>
        <fullName evidence="2">VOC family protein</fullName>
    </submittedName>
</protein>
<evidence type="ECO:0000259" key="1">
    <source>
        <dbReference type="PROSITE" id="PS51819"/>
    </source>
</evidence>
<dbReference type="PROSITE" id="PS51819">
    <property type="entry name" value="VOC"/>
    <property type="match status" value="1"/>
</dbReference>
<reference evidence="3" key="1">
    <citation type="journal article" date="2019" name="Int. J. Syst. Evol. Microbiol.">
        <title>The Global Catalogue of Microorganisms (GCM) 10K type strain sequencing project: providing services to taxonomists for standard genome sequencing and annotation.</title>
        <authorList>
            <consortium name="The Broad Institute Genomics Platform"/>
            <consortium name="The Broad Institute Genome Sequencing Center for Infectious Disease"/>
            <person name="Wu L."/>
            <person name="Ma J."/>
        </authorList>
    </citation>
    <scope>NUCLEOTIDE SEQUENCE [LARGE SCALE GENOMIC DNA]</scope>
    <source>
        <strain evidence="3">ZS-35-S2</strain>
    </source>
</reference>
<gene>
    <name evidence="2" type="ORF">ACFSKQ_09745</name>
</gene>
<dbReference type="SUPFAM" id="SSF54593">
    <property type="entry name" value="Glyoxalase/Bleomycin resistance protein/Dihydroxybiphenyl dioxygenase"/>
    <property type="match status" value="1"/>
</dbReference>
<dbReference type="Pfam" id="PF00903">
    <property type="entry name" value="Glyoxalase"/>
    <property type="match status" value="1"/>
</dbReference>
<accession>A0ABW5CKC6</accession>
<evidence type="ECO:0000313" key="2">
    <source>
        <dbReference type="EMBL" id="MFD2237744.1"/>
    </source>
</evidence>
<dbReference type="PANTHER" id="PTHR36503">
    <property type="entry name" value="BLR2520 PROTEIN"/>
    <property type="match status" value="1"/>
</dbReference>
<dbReference type="InterPro" id="IPR004360">
    <property type="entry name" value="Glyas_Fos-R_dOase_dom"/>
</dbReference>